<reference evidence="8 9" key="1">
    <citation type="submission" date="2024-09" db="EMBL/GenBank/DDBJ databases">
        <authorList>
            <person name="Lee S.D."/>
        </authorList>
    </citation>
    <scope>NUCLEOTIDE SEQUENCE [LARGE SCALE GENOMIC DNA]</scope>
    <source>
        <strain evidence="8 9">N1-1</strain>
    </source>
</reference>
<dbReference type="Gene3D" id="3.40.50.12780">
    <property type="entry name" value="N-terminal domain of ligase-like"/>
    <property type="match status" value="1"/>
</dbReference>
<comment type="caution">
    <text evidence="8">The sequence shown here is derived from an EMBL/GenBank/DDBJ whole genome shotgun (WGS) entry which is preliminary data.</text>
</comment>
<dbReference type="InterPro" id="IPR020845">
    <property type="entry name" value="AMP-binding_CS"/>
</dbReference>
<dbReference type="InterPro" id="IPR051087">
    <property type="entry name" value="Mitochondrial_ACSM"/>
</dbReference>
<evidence type="ECO:0000256" key="2">
    <source>
        <dbReference type="ARBA" id="ARBA00022598"/>
    </source>
</evidence>
<sequence length="569" mass="63190">MRSTATEEFRRARDHLLASYGDLPRARAFPRPAIGETFSWVEDWFDAVAEGNHAPALRVVDLDKQGTVLADTSLSFAELAERSQRVAQWLRSVGVRRGDRILLMLGNRVELWESVLAAFRLGCTVIPTAVQLTPADLTDRLERGAVRHVIADAELTPKLEELSGSWTRIAIGHPVPGWLDYQQAYAAEPLREAVRTGPEDMSLIYFTSGTTSLPKMVGHTSVSYPVGHLSTMYWLGLRPGDVHLNISSPGWGKWAWSNLFSPWNAEATVMVVNQPRFTARPLLETMSRCAVTSFCAPATVWRSLLQEDLTRLPMSLREAVAAGEPLDWEVVRRVRESWGITVRDGYGQTETTASIGNPPGMPNGDGTLGWAMPGYDVALLDPQTGEPVLGSPAEGEICLPLDAQPLGLMSGYLGDTEATARCMRDGYYRTGDFATRDAEGRFTYLGRGDDVFKASDYRISPFELESVLLQHPAVQDAAVVPSPEPMRLAVPKAYVALAAGYLPEARTAELILAHAREHLAPYKRIRRIEFADLPKTTVSGKTQRAELRKREQQRSSRSVQEWWEEDFQK</sequence>
<feature type="compositionally biased region" description="Basic and acidic residues" evidence="5">
    <location>
        <begin position="543"/>
        <end position="554"/>
    </location>
</feature>
<proteinExistence type="inferred from homology"/>
<evidence type="ECO:0000313" key="9">
    <source>
        <dbReference type="Proteomes" id="UP001592582"/>
    </source>
</evidence>
<dbReference type="PANTHER" id="PTHR43605">
    <property type="entry name" value="ACYL-COENZYME A SYNTHETASE"/>
    <property type="match status" value="1"/>
</dbReference>
<dbReference type="EMBL" id="JBHEZX010000002">
    <property type="protein sequence ID" value="MFC1408660.1"/>
    <property type="molecule type" value="Genomic_DNA"/>
</dbReference>
<dbReference type="Proteomes" id="UP001592582">
    <property type="component" value="Unassembled WGS sequence"/>
</dbReference>
<comment type="similarity">
    <text evidence="1">Belongs to the ATP-dependent AMP-binding enzyme family.</text>
</comment>
<gene>
    <name evidence="8" type="ORF">ACEZDG_05130</name>
</gene>
<dbReference type="InterPro" id="IPR042099">
    <property type="entry name" value="ANL_N_sf"/>
</dbReference>
<evidence type="ECO:0000259" key="6">
    <source>
        <dbReference type="Pfam" id="PF00501"/>
    </source>
</evidence>
<name>A0ABV6V4K7_9ACTN</name>
<evidence type="ECO:0000256" key="5">
    <source>
        <dbReference type="SAM" id="MobiDB-lite"/>
    </source>
</evidence>
<dbReference type="Pfam" id="PF00501">
    <property type="entry name" value="AMP-binding"/>
    <property type="match status" value="1"/>
</dbReference>
<evidence type="ECO:0000256" key="1">
    <source>
        <dbReference type="ARBA" id="ARBA00006432"/>
    </source>
</evidence>
<feature type="domain" description="AMP-binding enzyme C-terminal" evidence="7">
    <location>
        <begin position="463"/>
        <end position="541"/>
    </location>
</feature>
<organism evidence="8 9">
    <name type="scientific">Streptacidiphilus alkalitolerans</name>
    <dbReference type="NCBI Taxonomy" id="3342712"/>
    <lineage>
        <taxon>Bacteria</taxon>
        <taxon>Bacillati</taxon>
        <taxon>Actinomycetota</taxon>
        <taxon>Actinomycetes</taxon>
        <taxon>Kitasatosporales</taxon>
        <taxon>Streptomycetaceae</taxon>
        <taxon>Streptacidiphilus</taxon>
    </lineage>
</organism>
<keyword evidence="9" id="KW-1185">Reference proteome</keyword>
<evidence type="ECO:0000259" key="7">
    <source>
        <dbReference type="Pfam" id="PF13193"/>
    </source>
</evidence>
<dbReference type="Gene3D" id="3.30.300.30">
    <property type="match status" value="1"/>
</dbReference>
<dbReference type="RefSeq" id="WP_380502912.1">
    <property type="nucleotide sequence ID" value="NZ_JBHEZX010000002.1"/>
</dbReference>
<dbReference type="InterPro" id="IPR025110">
    <property type="entry name" value="AMP-bd_C"/>
</dbReference>
<dbReference type="SUPFAM" id="SSF56801">
    <property type="entry name" value="Acetyl-CoA synthetase-like"/>
    <property type="match status" value="1"/>
</dbReference>
<keyword evidence="2" id="KW-0436">Ligase</keyword>
<evidence type="ECO:0000256" key="3">
    <source>
        <dbReference type="ARBA" id="ARBA00022741"/>
    </source>
</evidence>
<dbReference type="Pfam" id="PF13193">
    <property type="entry name" value="AMP-binding_C"/>
    <property type="match status" value="1"/>
</dbReference>
<feature type="domain" description="AMP-dependent synthetase/ligase" evidence="6">
    <location>
        <begin position="70"/>
        <end position="413"/>
    </location>
</feature>
<dbReference type="InterPro" id="IPR045851">
    <property type="entry name" value="AMP-bd_C_sf"/>
</dbReference>
<accession>A0ABV6V4K7</accession>
<dbReference type="InterPro" id="IPR000873">
    <property type="entry name" value="AMP-dep_synth/lig_dom"/>
</dbReference>
<evidence type="ECO:0000313" key="8">
    <source>
        <dbReference type="EMBL" id="MFC1408660.1"/>
    </source>
</evidence>
<dbReference type="PROSITE" id="PS00455">
    <property type="entry name" value="AMP_BINDING"/>
    <property type="match status" value="1"/>
</dbReference>
<keyword evidence="3" id="KW-0547">Nucleotide-binding</keyword>
<dbReference type="PANTHER" id="PTHR43605:SF10">
    <property type="entry name" value="ACYL-COA SYNTHETASE MEDIUM CHAIN FAMILY MEMBER 3"/>
    <property type="match status" value="1"/>
</dbReference>
<feature type="region of interest" description="Disordered" evidence="5">
    <location>
        <begin position="539"/>
        <end position="569"/>
    </location>
</feature>
<protein>
    <submittedName>
        <fullName evidence="8">AMP-binding protein</fullName>
    </submittedName>
</protein>
<evidence type="ECO:0000256" key="4">
    <source>
        <dbReference type="ARBA" id="ARBA00022840"/>
    </source>
</evidence>
<keyword evidence="4" id="KW-0067">ATP-binding</keyword>